<gene>
    <name evidence="3" type="ORF">NG895_10235</name>
</gene>
<organism evidence="3 4">
    <name type="scientific">Aeoliella straminimaris</name>
    <dbReference type="NCBI Taxonomy" id="2954799"/>
    <lineage>
        <taxon>Bacteria</taxon>
        <taxon>Pseudomonadati</taxon>
        <taxon>Planctomycetota</taxon>
        <taxon>Planctomycetia</taxon>
        <taxon>Pirellulales</taxon>
        <taxon>Lacipirellulaceae</taxon>
        <taxon>Aeoliella</taxon>
    </lineage>
</organism>
<dbReference type="Gene3D" id="2.60.120.200">
    <property type="match status" value="1"/>
</dbReference>
<dbReference type="EMBL" id="JAMXLR010000036">
    <property type="protein sequence ID" value="MCO6044285.1"/>
    <property type="molecule type" value="Genomic_DNA"/>
</dbReference>
<feature type="signal peptide" evidence="1">
    <location>
        <begin position="1"/>
        <end position="21"/>
    </location>
</feature>
<reference evidence="3" key="1">
    <citation type="submission" date="2022-06" db="EMBL/GenBank/DDBJ databases">
        <title>Aeoliella straminimaris, a novel planctomycete from sediments.</title>
        <authorList>
            <person name="Vitorino I.R."/>
            <person name="Lage O.M."/>
        </authorList>
    </citation>
    <scope>NUCLEOTIDE SEQUENCE</scope>
    <source>
        <strain evidence="3">ICT_H6.2</strain>
    </source>
</reference>
<dbReference type="SUPFAM" id="SSF50939">
    <property type="entry name" value="Sialidases"/>
    <property type="match status" value="1"/>
</dbReference>
<dbReference type="InterPro" id="IPR013320">
    <property type="entry name" value="ConA-like_dom_sf"/>
</dbReference>
<evidence type="ECO:0000313" key="3">
    <source>
        <dbReference type="EMBL" id="MCO6044285.1"/>
    </source>
</evidence>
<evidence type="ECO:0000256" key="1">
    <source>
        <dbReference type="SAM" id="SignalP"/>
    </source>
</evidence>
<dbReference type="EC" id="3.2.1.18" evidence="3"/>
<accession>A0A9X2F8G7</accession>
<name>A0A9X2F8G7_9BACT</name>
<dbReference type="Gene3D" id="2.120.10.10">
    <property type="match status" value="2"/>
</dbReference>
<keyword evidence="3" id="KW-0326">Glycosidase</keyword>
<protein>
    <submittedName>
        <fullName evidence="3">Exo-alpha-sialidase</fullName>
        <ecNumber evidence="3">3.2.1.18</ecNumber>
    </submittedName>
</protein>
<feature type="chain" id="PRO_5040908730" evidence="1">
    <location>
        <begin position="22"/>
        <end position="606"/>
    </location>
</feature>
<keyword evidence="3" id="KW-0378">Hydrolase</keyword>
<dbReference type="GO" id="GO:0004308">
    <property type="term" value="F:exo-alpha-sialidase activity"/>
    <property type="evidence" value="ECO:0007669"/>
    <property type="project" value="UniProtKB-EC"/>
</dbReference>
<dbReference type="AlphaFoldDB" id="A0A9X2F8G7"/>
<dbReference type="InterPro" id="IPR036278">
    <property type="entry name" value="Sialidase_sf"/>
</dbReference>
<dbReference type="Pfam" id="PF13385">
    <property type="entry name" value="Laminin_G_3"/>
    <property type="match status" value="1"/>
</dbReference>
<dbReference type="InterPro" id="IPR011040">
    <property type="entry name" value="Sialidase"/>
</dbReference>
<proteinExistence type="predicted"/>
<keyword evidence="4" id="KW-1185">Reference proteome</keyword>
<dbReference type="SUPFAM" id="SSF49899">
    <property type="entry name" value="Concanavalin A-like lectins/glucanases"/>
    <property type="match status" value="1"/>
</dbReference>
<keyword evidence="1" id="KW-0732">Signal</keyword>
<evidence type="ECO:0000259" key="2">
    <source>
        <dbReference type="Pfam" id="PF13088"/>
    </source>
</evidence>
<evidence type="ECO:0000313" key="4">
    <source>
        <dbReference type="Proteomes" id="UP001155241"/>
    </source>
</evidence>
<sequence length="606" mass="67984">MKSVGCCCMFVLLTSSQLVWGQDDDPRNFANARQIPDESYCDQPYIVTTSDGDWVCTMTTGPHGESGDGQHIAATISEDQGRSWSPLIDVEPSSDIKSSWAVPLTTPSGRIYVFYNYNGDRVHELNGEKLAVNTLLGWYVYKYSDDGGRNWSDERFRLPMPVAEVDRNNEWQGKVQLFWGIDKPMIDKGTAFFAFTRMGEYVHDKGEGWLYRSSNLLTESDPAEIQWELLPRNGRGIRNDALGSIQEEHNIVALSGESLFCIYRTTKGYPAAAYSRDRGETWSQPEFAVYQPGGRKIQSPRACPMVWKTSDGRYLLWYHNTTLQLRSKGRWRKDKALPVTGRDLVWLSAGVEQDGSIVWSQPELISYTTDGRGISYPDMIESDRQYYFSATNKRDARIIAVDRELVESMWDQRQLAAVAQRGLVLHRQGEQVAGELEMPPLPDLSRGGGFTLDLRFKLQSYEPGQVLLDSRTAQGQGILLKSIGQNGLQLAINDGRNRVQWRTDPQVLTPGKWHHLSVIVDGGPKMITGVVDGQLCDGEDDPNCYSGQSRFLDPSFDQPIGDVTGGPTLRVAPTLDGTISDLRIYNRYLRTSEAIGNAQSYLASPE</sequence>
<dbReference type="Pfam" id="PF13088">
    <property type="entry name" value="BNR_2"/>
    <property type="match status" value="1"/>
</dbReference>
<feature type="domain" description="Sialidase" evidence="2">
    <location>
        <begin position="101"/>
        <end position="383"/>
    </location>
</feature>
<comment type="caution">
    <text evidence="3">The sequence shown here is derived from an EMBL/GenBank/DDBJ whole genome shotgun (WGS) entry which is preliminary data.</text>
</comment>
<dbReference type="RefSeq" id="WP_252852388.1">
    <property type="nucleotide sequence ID" value="NZ_JAMXLR010000036.1"/>
</dbReference>
<dbReference type="CDD" id="cd15482">
    <property type="entry name" value="Sialidase_non-viral"/>
    <property type="match status" value="1"/>
</dbReference>
<dbReference type="Proteomes" id="UP001155241">
    <property type="component" value="Unassembled WGS sequence"/>
</dbReference>